<keyword evidence="2" id="KW-1185">Reference proteome</keyword>
<dbReference type="AlphaFoldDB" id="A0A2P6MM43"/>
<organism evidence="1 2">
    <name type="scientific">Planoprotostelium fungivorum</name>
    <dbReference type="NCBI Taxonomy" id="1890364"/>
    <lineage>
        <taxon>Eukaryota</taxon>
        <taxon>Amoebozoa</taxon>
        <taxon>Evosea</taxon>
        <taxon>Variosea</taxon>
        <taxon>Cavosteliida</taxon>
        <taxon>Cavosteliaceae</taxon>
        <taxon>Planoprotostelium</taxon>
    </lineage>
</organism>
<evidence type="ECO:0008006" key="3">
    <source>
        <dbReference type="Google" id="ProtNLM"/>
    </source>
</evidence>
<dbReference type="EMBL" id="MDYQ01000812">
    <property type="protein sequence ID" value="PRP72767.1"/>
    <property type="molecule type" value="Genomic_DNA"/>
</dbReference>
<protein>
    <recommendedName>
        <fullName evidence="3">F-box domain-containing protein</fullName>
    </recommendedName>
</protein>
<name>A0A2P6MM43_9EUKA</name>
<dbReference type="SUPFAM" id="SSF52047">
    <property type="entry name" value="RNI-like"/>
    <property type="match status" value="1"/>
</dbReference>
<evidence type="ECO:0000313" key="1">
    <source>
        <dbReference type="EMBL" id="PRP72767.1"/>
    </source>
</evidence>
<reference evidence="1 2" key="1">
    <citation type="journal article" date="2018" name="Genome Biol. Evol.">
        <title>Multiple Roots of Fruiting Body Formation in Amoebozoa.</title>
        <authorList>
            <person name="Hillmann F."/>
            <person name="Forbes G."/>
            <person name="Novohradska S."/>
            <person name="Ferling I."/>
            <person name="Riege K."/>
            <person name="Groth M."/>
            <person name="Westermann M."/>
            <person name="Marz M."/>
            <person name="Spaller T."/>
            <person name="Winckler T."/>
            <person name="Schaap P."/>
            <person name="Glockner G."/>
        </authorList>
    </citation>
    <scope>NUCLEOTIDE SEQUENCE [LARGE SCALE GENOMIC DNA]</scope>
    <source>
        <strain evidence="1 2">Jena</strain>
    </source>
</reference>
<dbReference type="InParanoid" id="A0A2P6MM43"/>
<dbReference type="Gene3D" id="3.80.10.10">
    <property type="entry name" value="Ribonuclease Inhibitor"/>
    <property type="match status" value="1"/>
</dbReference>
<proteinExistence type="predicted"/>
<dbReference type="InterPro" id="IPR032675">
    <property type="entry name" value="LRR_dom_sf"/>
</dbReference>
<dbReference type="Proteomes" id="UP000241769">
    <property type="component" value="Unassembled WGS sequence"/>
</dbReference>
<comment type="caution">
    <text evidence="1">The sequence shown here is derived from an EMBL/GenBank/DDBJ whole genome shotgun (WGS) entry which is preliminary data.</text>
</comment>
<sequence>MTDHFNQLSCDVVGLIISKTTAEESVNLFPLLTVCKKWYEAAQPTIMRLRYRHLKLTPARNNALPHLSTERHRALWVHTITIYDQLKDKHDLVRDENFSEELDFVSSLRNIFNLCQRMERFCWYRKMWDDAIWTLPRPVTCRDLDINCSSLSWAGNSPAFLKSLNGTLRSIHIRSELSRPLSEWEQLFSSLSACSHLQSLSLIPHFHDRIQFDRLTDVWPFLTSLKLPFPFDQMGMSSFLNQHKHLQELYLSNPAGGAFGRYLSPDALPNLRKIELGNIEDTIFLLKPMRNGQLRPIDTVDLQYSGTIITQYLETLCQQLIRHTELRRLYLCKEISDINLLISSVPTSITYLENLKIQVDPMKWKVVRGAFLHLKNVNRIRNMTLMPHGYQPEPTRSFAKEFVDNCEVFLKFLFENSPDLKSVWGYTQTNFVTYELQNKWIYTARRGPNGIPKIERHRLVSRAIDVKKIVSDL</sequence>
<evidence type="ECO:0000313" key="2">
    <source>
        <dbReference type="Proteomes" id="UP000241769"/>
    </source>
</evidence>
<gene>
    <name evidence="1" type="ORF">PROFUN_07667</name>
</gene>
<accession>A0A2P6MM43</accession>